<proteinExistence type="inferred from homology"/>
<feature type="binding site" evidence="8">
    <location>
        <position position="46"/>
    </location>
    <ligand>
        <name>Zn(2+)</name>
        <dbReference type="ChEBI" id="CHEBI:29105"/>
    </ligand>
</feature>
<dbReference type="GO" id="GO:0046872">
    <property type="term" value="F:metal ion binding"/>
    <property type="evidence" value="ECO:0007669"/>
    <property type="project" value="UniProtKB-KW"/>
</dbReference>
<name>A0A1R0GWD2_9FUNG</name>
<dbReference type="STRING" id="133383.A0A1R0GWD2"/>
<dbReference type="InterPro" id="IPR043701">
    <property type="entry name" value="Yju2"/>
</dbReference>
<dbReference type="EMBL" id="LSSL01002671">
    <property type="protein sequence ID" value="OLY81214.1"/>
    <property type="molecule type" value="Genomic_DNA"/>
</dbReference>
<comment type="similarity">
    <text evidence="8">Belongs to the CWC16 family. YJU2 subfamily.</text>
</comment>
<reference evidence="10 11" key="1">
    <citation type="journal article" date="2016" name="Mol. Biol. Evol.">
        <title>Genome-Wide Survey of Gut Fungi (Harpellales) Reveals the First Horizontally Transferred Ubiquitin Gene from a Mosquito Host.</title>
        <authorList>
            <person name="Wang Y."/>
            <person name="White M.M."/>
            <person name="Kvist S."/>
            <person name="Moncalvo J.M."/>
        </authorList>
    </citation>
    <scope>NUCLEOTIDE SEQUENCE [LARGE SCALE GENOMIC DNA]</scope>
    <source>
        <strain evidence="10 11">ALG-7-W6</strain>
    </source>
</reference>
<protein>
    <recommendedName>
        <fullName evidence="8">Splicing factor YJU2</fullName>
    </recommendedName>
</protein>
<dbReference type="PANTHER" id="PTHR12111">
    <property type="entry name" value="SPLICING FACTOR YJU2"/>
    <property type="match status" value="1"/>
</dbReference>
<feature type="region of interest" description="Disordered" evidence="9">
    <location>
        <begin position="109"/>
        <end position="136"/>
    </location>
</feature>
<dbReference type="InterPro" id="IPR007590">
    <property type="entry name" value="Saf4/Yju2"/>
</dbReference>
<evidence type="ECO:0000256" key="3">
    <source>
        <dbReference type="ARBA" id="ARBA00022723"/>
    </source>
</evidence>
<feature type="binding site" evidence="8">
    <location>
        <position position="83"/>
    </location>
    <ligand>
        <name>Zn(2+)</name>
        <dbReference type="ChEBI" id="CHEBI:29105"/>
    </ligand>
</feature>
<evidence type="ECO:0000256" key="5">
    <source>
        <dbReference type="ARBA" id="ARBA00022833"/>
    </source>
</evidence>
<dbReference type="GO" id="GO:0000349">
    <property type="term" value="P:generation of catalytic spliceosome for first transesterification step"/>
    <property type="evidence" value="ECO:0007669"/>
    <property type="project" value="UniProtKB-UniRule"/>
</dbReference>
<feature type="binding site" evidence="8">
    <location>
        <position position="43"/>
    </location>
    <ligand>
        <name>Zn(2+)</name>
        <dbReference type="ChEBI" id="CHEBI:29105"/>
    </ligand>
</feature>
<feature type="region of interest" description="Disordered" evidence="9">
    <location>
        <begin position="213"/>
        <end position="242"/>
    </location>
</feature>
<dbReference type="Pfam" id="PF04502">
    <property type="entry name" value="Saf4_Yju2"/>
    <property type="match status" value="1"/>
</dbReference>
<keyword evidence="2" id="KW-0507">mRNA processing</keyword>
<evidence type="ECO:0000313" key="11">
    <source>
        <dbReference type="Proteomes" id="UP000187455"/>
    </source>
</evidence>
<evidence type="ECO:0000256" key="7">
    <source>
        <dbReference type="ARBA" id="ARBA00023242"/>
    </source>
</evidence>
<organism evidence="10 11">
    <name type="scientific">Smittium mucronatum</name>
    <dbReference type="NCBI Taxonomy" id="133383"/>
    <lineage>
        <taxon>Eukaryota</taxon>
        <taxon>Fungi</taxon>
        <taxon>Fungi incertae sedis</taxon>
        <taxon>Zoopagomycota</taxon>
        <taxon>Kickxellomycotina</taxon>
        <taxon>Harpellomycetes</taxon>
        <taxon>Harpellales</taxon>
        <taxon>Legeriomycetaceae</taxon>
        <taxon>Smittium</taxon>
    </lineage>
</organism>
<evidence type="ECO:0000256" key="1">
    <source>
        <dbReference type="ARBA" id="ARBA00004123"/>
    </source>
</evidence>
<dbReference type="PANTHER" id="PTHR12111:SF1">
    <property type="entry name" value="SPLICING FACTOR YJU2"/>
    <property type="match status" value="1"/>
</dbReference>
<dbReference type="Proteomes" id="UP000187455">
    <property type="component" value="Unassembled WGS sequence"/>
</dbReference>
<feature type="binding site" evidence="8">
    <location>
        <position position="80"/>
    </location>
    <ligand>
        <name>Zn(2+)</name>
        <dbReference type="ChEBI" id="CHEBI:29105"/>
    </ligand>
</feature>
<comment type="function">
    <text evidence="8">Part of the spliceosome which catalyzes two sequential transesterification reactions, first the excision of the non-coding intron from pre-mRNA and then the ligation of the coding exons to form the mature mRNA. Plays a role in stabilizing the structure of the spliceosome catalytic core and docking of the branch helix into the active site, producing 5'-exon and lariat intron-3'-intermediates.</text>
</comment>
<dbReference type="HAMAP" id="MF_03226">
    <property type="entry name" value="YJU2"/>
    <property type="match status" value="1"/>
</dbReference>
<keyword evidence="3 8" id="KW-0479">Metal-binding</keyword>
<feature type="compositionally biased region" description="Basic and acidic residues" evidence="9">
    <location>
        <begin position="213"/>
        <end position="225"/>
    </location>
</feature>
<gene>
    <name evidence="10" type="ORF">AYI68_g4685</name>
</gene>
<keyword evidence="5 8" id="KW-0862">Zinc</keyword>
<dbReference type="GO" id="GO:0071006">
    <property type="term" value="C:U2-type catalytic step 1 spliceosome"/>
    <property type="evidence" value="ECO:0007669"/>
    <property type="project" value="UniProtKB-UniRule"/>
</dbReference>
<feature type="compositionally biased region" description="Polar residues" evidence="9">
    <location>
        <begin position="228"/>
        <end position="239"/>
    </location>
</feature>
<comment type="subunit">
    <text evidence="8">Component of the spliceosome. Present in the activated B complex, the catalytically activated B* complex which catalyzes the branching, the catalytic step 1 C complex catalyzing the exon ligation, and the postcatalytic P complex containing the ligated exons (mRNA) and the excised lariat intron.</text>
</comment>
<evidence type="ECO:0000256" key="2">
    <source>
        <dbReference type="ARBA" id="ARBA00022664"/>
    </source>
</evidence>
<keyword evidence="6" id="KW-0508">mRNA splicing</keyword>
<dbReference type="OrthoDB" id="674963at2759"/>
<evidence type="ECO:0000256" key="9">
    <source>
        <dbReference type="SAM" id="MobiDB-lite"/>
    </source>
</evidence>
<evidence type="ECO:0000256" key="6">
    <source>
        <dbReference type="ARBA" id="ARBA00023187"/>
    </source>
</evidence>
<comment type="caution">
    <text evidence="10">The sequence shown here is derived from an EMBL/GenBank/DDBJ whole genome shotgun (WGS) entry which is preliminary data.</text>
</comment>
<evidence type="ECO:0000313" key="10">
    <source>
        <dbReference type="EMBL" id="OLY81214.1"/>
    </source>
</evidence>
<keyword evidence="7 8" id="KW-0539">Nucleus</keyword>
<comment type="subcellular location">
    <subcellularLocation>
        <location evidence="1 8">Nucleus</location>
    </subcellularLocation>
</comment>
<dbReference type="AlphaFoldDB" id="A0A1R0GWD2"/>
<keyword evidence="4 8" id="KW-0747">Spliceosome</keyword>
<evidence type="ECO:0000256" key="4">
    <source>
        <dbReference type="ARBA" id="ARBA00022728"/>
    </source>
</evidence>
<evidence type="ECO:0000256" key="8">
    <source>
        <dbReference type="HAMAP-Rule" id="MF_03226"/>
    </source>
</evidence>
<sequence length="312" mass="35781">MSERKVLNKYYPPDFDPTLIPRLRLGRDRQYKVRLMAPFSMRCNTCGHWIGAHTKFNARKETVKNEKFHSMEIYRFYIRCPKCAAEITFKTDPENLDYVCENGASRNFEPWRGAQDANDEKKKEKEEEEEENPLKALENRTAESKLEMEVLDALDEIRTKNSIQERTTVDKAIQNIVDQKSESIIKTIQLQNEKDEELVKSLFQDADGQRIKRLTESDESNDNKKSKLSFSNDPLVSKTSDPKNYMFKKSAISPLSKLGVIVKPKQSPLSKTLNTALKENLKPIGKSPVSNPDPEPDLINNIVGDYGSDSSE</sequence>
<accession>A0A1R0GWD2</accession>
<keyword evidence="11" id="KW-1185">Reference proteome</keyword>
<feature type="region of interest" description="Disordered" evidence="9">
    <location>
        <begin position="279"/>
        <end position="312"/>
    </location>
</feature>